<dbReference type="EMBL" id="MN738792">
    <property type="protein sequence ID" value="QHT37328.1"/>
    <property type="molecule type" value="Genomic_DNA"/>
</dbReference>
<dbReference type="AlphaFoldDB" id="A0A6C0F6N4"/>
<organism evidence="1">
    <name type="scientific">viral metagenome</name>
    <dbReference type="NCBI Taxonomy" id="1070528"/>
    <lineage>
        <taxon>unclassified sequences</taxon>
        <taxon>metagenomes</taxon>
        <taxon>organismal metagenomes</taxon>
    </lineage>
</organism>
<accession>A0A6C0F6N4</accession>
<evidence type="ECO:0000313" key="1">
    <source>
        <dbReference type="EMBL" id="QHT37328.1"/>
    </source>
</evidence>
<dbReference type="SUPFAM" id="SSF56059">
    <property type="entry name" value="Glutathione synthetase ATP-binding domain-like"/>
    <property type="match status" value="1"/>
</dbReference>
<proteinExistence type="predicted"/>
<name>A0A6C0F6N4_9ZZZZ</name>
<reference evidence="1" key="1">
    <citation type="journal article" date="2020" name="Nature">
        <title>Giant virus diversity and host interactions through global metagenomics.</title>
        <authorList>
            <person name="Schulz F."/>
            <person name="Roux S."/>
            <person name="Paez-Espino D."/>
            <person name="Jungbluth S."/>
            <person name="Walsh D.A."/>
            <person name="Denef V.J."/>
            <person name="McMahon K.D."/>
            <person name="Konstantinidis K.T."/>
            <person name="Eloe-Fadrosh E.A."/>
            <person name="Kyrpides N.C."/>
            <person name="Woyke T."/>
        </authorList>
    </citation>
    <scope>NUCLEOTIDE SEQUENCE</scope>
    <source>
        <strain evidence="1">GVMAG-S-ERX555967-131</strain>
    </source>
</reference>
<sequence length="312" mass="36500">MKKILICDLFQNGKGNDAVDCDIILYVPLIKIENNLLFHFYKEPILFDDNDIIIFSVNEDGMHYVKSIKYTIERLISECIQIRNFILGLCPNITIYNDPIHIESIGDKSLTFEKLKHLSNITNFSTNINKWTLFPCIIFAKRASGGRHRHYATNHNELVKASRKIENAKGKNSYVITNYINSFINEKNYYHNLRVMVINNNIVDWFMRPGSHWNIHTKTQLMDKLDDADLYFKEWLTVSRNKEHLQWLVDEIYKVYGKGAYAIDCIISNDILMLCEVGYKFWDDTVAHKIHGITKDTHNLQGYSAKVNRLII</sequence>
<protein>
    <recommendedName>
        <fullName evidence="2">ATP-grasp domain-containing protein</fullName>
    </recommendedName>
</protein>
<evidence type="ECO:0008006" key="2">
    <source>
        <dbReference type="Google" id="ProtNLM"/>
    </source>
</evidence>